<evidence type="ECO:0000313" key="3">
    <source>
        <dbReference type="Proteomes" id="UP001163846"/>
    </source>
</evidence>
<evidence type="ECO:0000313" key="2">
    <source>
        <dbReference type="EMBL" id="KAJ3842121.1"/>
    </source>
</evidence>
<feature type="compositionally biased region" description="Basic residues" evidence="1">
    <location>
        <begin position="554"/>
        <end position="571"/>
    </location>
</feature>
<feature type="region of interest" description="Disordered" evidence="1">
    <location>
        <begin position="436"/>
        <end position="509"/>
    </location>
</feature>
<dbReference type="EMBL" id="MU806016">
    <property type="protein sequence ID" value="KAJ3842121.1"/>
    <property type="molecule type" value="Genomic_DNA"/>
</dbReference>
<keyword evidence="3" id="KW-1185">Reference proteome</keyword>
<feature type="region of interest" description="Disordered" evidence="1">
    <location>
        <begin position="388"/>
        <end position="409"/>
    </location>
</feature>
<feature type="compositionally biased region" description="Basic and acidic residues" evidence="1">
    <location>
        <begin position="104"/>
        <end position="117"/>
    </location>
</feature>
<proteinExistence type="predicted"/>
<feature type="region of interest" description="Disordered" evidence="1">
    <location>
        <begin position="530"/>
        <end position="578"/>
    </location>
</feature>
<feature type="region of interest" description="Disordered" evidence="1">
    <location>
        <begin position="180"/>
        <end position="206"/>
    </location>
</feature>
<dbReference type="AlphaFoldDB" id="A0AA38PGH5"/>
<feature type="compositionally biased region" description="Polar residues" evidence="1">
    <location>
        <begin position="493"/>
        <end position="504"/>
    </location>
</feature>
<feature type="region of interest" description="Disordered" evidence="1">
    <location>
        <begin position="38"/>
        <end position="145"/>
    </location>
</feature>
<reference evidence="2" key="1">
    <citation type="submission" date="2022-08" db="EMBL/GenBank/DDBJ databases">
        <authorList>
            <consortium name="DOE Joint Genome Institute"/>
            <person name="Min B."/>
            <person name="Riley R."/>
            <person name="Sierra-Patev S."/>
            <person name="Naranjo-Ortiz M."/>
            <person name="Looney B."/>
            <person name="Konkel Z."/>
            <person name="Slot J.C."/>
            <person name="Sakamoto Y."/>
            <person name="Steenwyk J.L."/>
            <person name="Rokas A."/>
            <person name="Carro J."/>
            <person name="Camarero S."/>
            <person name="Ferreira P."/>
            <person name="Molpeceres G."/>
            <person name="Ruiz-Duenas F.J."/>
            <person name="Serrano A."/>
            <person name="Henrissat B."/>
            <person name="Drula E."/>
            <person name="Hughes K.W."/>
            <person name="Mata J.L."/>
            <person name="Ishikawa N.K."/>
            <person name="Vargas-Isla R."/>
            <person name="Ushijima S."/>
            <person name="Smith C.A."/>
            <person name="Ahrendt S."/>
            <person name="Andreopoulos W."/>
            <person name="He G."/>
            <person name="Labutti K."/>
            <person name="Lipzen A."/>
            <person name="Ng V."/>
            <person name="Sandor L."/>
            <person name="Barry K."/>
            <person name="Martinez A.T."/>
            <person name="Xiao Y."/>
            <person name="Gibbons J.G."/>
            <person name="Terashima K."/>
            <person name="Hibbett D.S."/>
            <person name="Grigoriev I.V."/>
        </authorList>
    </citation>
    <scope>NUCLEOTIDE SEQUENCE</scope>
    <source>
        <strain evidence="2">TFB9207</strain>
    </source>
</reference>
<feature type="compositionally biased region" description="Polar residues" evidence="1">
    <location>
        <begin position="467"/>
        <end position="484"/>
    </location>
</feature>
<name>A0AA38PGH5_9AGAR</name>
<evidence type="ECO:0000256" key="1">
    <source>
        <dbReference type="SAM" id="MobiDB-lite"/>
    </source>
</evidence>
<comment type="caution">
    <text evidence="2">The sequence shown here is derived from an EMBL/GenBank/DDBJ whole genome shotgun (WGS) entry which is preliminary data.</text>
</comment>
<feature type="compositionally biased region" description="Polar residues" evidence="1">
    <location>
        <begin position="92"/>
        <end position="102"/>
    </location>
</feature>
<feature type="compositionally biased region" description="Polar residues" evidence="1">
    <location>
        <begin position="65"/>
        <end position="84"/>
    </location>
</feature>
<feature type="compositionally biased region" description="Polar residues" evidence="1">
    <location>
        <begin position="436"/>
        <end position="446"/>
    </location>
</feature>
<accession>A0AA38PGH5</accession>
<organism evidence="2 3">
    <name type="scientific">Lentinula raphanica</name>
    <dbReference type="NCBI Taxonomy" id="153919"/>
    <lineage>
        <taxon>Eukaryota</taxon>
        <taxon>Fungi</taxon>
        <taxon>Dikarya</taxon>
        <taxon>Basidiomycota</taxon>
        <taxon>Agaricomycotina</taxon>
        <taxon>Agaricomycetes</taxon>
        <taxon>Agaricomycetidae</taxon>
        <taxon>Agaricales</taxon>
        <taxon>Marasmiineae</taxon>
        <taxon>Omphalotaceae</taxon>
        <taxon>Lentinula</taxon>
    </lineage>
</organism>
<sequence>MHFPFSLSPLSPFVLFLTITRPRITFLRMTLQRRPIEDEIVEDSEPEREAARQRQDGLGGGTLNGPLSKTSNRGPSQSTVSNIIDISDDSLFESSSEVNNEPSLDPKNRLAQNRDDSVIDISDSSMDLPRPPATSSNTQPSKEPAGSCFFLDLGDYDSELDNTLPELKLARFAHISARPAPLRKPKPAPSLSVRAMSTSSGASRSIPAKKAITQSVVQRLSDQFSTDSFSRLLICVCCDLSWTTRKSVPQKLSHMKTCAKKHGIQDDTLIEMVRKGIEELPPQTESKLPESTAPKTFFDEVMNNAAPKKRHRRQEVPNTVRDIGEMRDTIMLKARTVVAQADSNIRVLREYRIGGHLSDGDSTGFLPCSTPRFGQSSLAGRAGFQARSMFHENGGSPGSTAANSPPTPPRLLLPSIPISSYGVDKEASQMIIDTTSTDLVTPSTPAKNKHSPVRAPFTPPPPHLVYLSSSSNQTTPNISNTTRIPISPPLTPSPQKSVSSTFSPDSLEERFYPSDDEARQYMDDAYLHYEPKHNLPSTPYSKQSPPVTPSPIRPSKKSKTPCHSPTTRRRERTNARERDVDETWIEDLKTKILEDEALHLRILRLEPIHFDVFLLKVGSTYQQSSGKLRSHLREFLDKQGINFYGAESMGRQRR</sequence>
<gene>
    <name evidence="2" type="ORF">F5878DRAFT_608498</name>
</gene>
<protein>
    <submittedName>
        <fullName evidence="2">Uncharacterized protein</fullName>
    </submittedName>
</protein>
<dbReference type="Proteomes" id="UP001163846">
    <property type="component" value="Unassembled WGS sequence"/>
</dbReference>
<feature type="compositionally biased region" description="Polar residues" evidence="1">
    <location>
        <begin position="535"/>
        <end position="545"/>
    </location>
</feature>